<comment type="caution">
    <text evidence="1">The sequence shown here is derived from an EMBL/GenBank/DDBJ whole genome shotgun (WGS) entry which is preliminary data.</text>
</comment>
<gene>
    <name evidence="1" type="ORF">Zmor_021594</name>
</gene>
<evidence type="ECO:0000313" key="1">
    <source>
        <dbReference type="EMBL" id="KAJ3649876.1"/>
    </source>
</evidence>
<protein>
    <submittedName>
        <fullName evidence="1">Uncharacterized protein</fullName>
    </submittedName>
</protein>
<reference evidence="1" key="1">
    <citation type="journal article" date="2023" name="G3 (Bethesda)">
        <title>Whole genome assemblies of Zophobas morio and Tenebrio molitor.</title>
        <authorList>
            <person name="Kaur S."/>
            <person name="Stinson S.A."/>
            <person name="diCenzo G.C."/>
        </authorList>
    </citation>
    <scope>NUCLEOTIDE SEQUENCE</scope>
    <source>
        <strain evidence="1">QUZm001</strain>
    </source>
</reference>
<dbReference type="EMBL" id="JALNTZ010000006">
    <property type="protein sequence ID" value="KAJ3649876.1"/>
    <property type="molecule type" value="Genomic_DNA"/>
</dbReference>
<sequence length="238" mass="27553">MVLARRCDNPLVIEDTPHPSLDISILISGINRDKKIDHSSNNVKYDFRKGYYIQLHARLAAKDWSDILSMTDINAACEYFYNELFQLLDESAPKCLVNSSSYPVWFPPAIISDIRLKHRCWKRYKKLSFSKDLAQINLLRKRIKIEINKASKNFISISDRDIKTNPKSLWTYINLKKNCISIPGVISFRNPMINSPQDISNSFVMHFSSVFVYDNTCDEPNVCIVIPFVIYSLCFITL</sequence>
<dbReference type="Proteomes" id="UP001168821">
    <property type="component" value="Unassembled WGS sequence"/>
</dbReference>
<keyword evidence="2" id="KW-1185">Reference proteome</keyword>
<accession>A0AA38I6F3</accession>
<dbReference type="AlphaFoldDB" id="A0AA38I6F3"/>
<proteinExistence type="predicted"/>
<evidence type="ECO:0000313" key="2">
    <source>
        <dbReference type="Proteomes" id="UP001168821"/>
    </source>
</evidence>
<name>A0AA38I6F3_9CUCU</name>
<organism evidence="1 2">
    <name type="scientific">Zophobas morio</name>
    <dbReference type="NCBI Taxonomy" id="2755281"/>
    <lineage>
        <taxon>Eukaryota</taxon>
        <taxon>Metazoa</taxon>
        <taxon>Ecdysozoa</taxon>
        <taxon>Arthropoda</taxon>
        <taxon>Hexapoda</taxon>
        <taxon>Insecta</taxon>
        <taxon>Pterygota</taxon>
        <taxon>Neoptera</taxon>
        <taxon>Endopterygota</taxon>
        <taxon>Coleoptera</taxon>
        <taxon>Polyphaga</taxon>
        <taxon>Cucujiformia</taxon>
        <taxon>Tenebrionidae</taxon>
        <taxon>Zophobas</taxon>
    </lineage>
</organism>